<dbReference type="EMBL" id="JACAZH010000005">
    <property type="protein sequence ID" value="KAF7367362.1"/>
    <property type="molecule type" value="Genomic_DNA"/>
</dbReference>
<accession>A0A8H7DC28</accession>
<dbReference type="OrthoDB" id="4584900at2759"/>
<feature type="signal peptide" evidence="1">
    <location>
        <begin position="1"/>
        <end position="17"/>
    </location>
</feature>
<evidence type="ECO:0000313" key="3">
    <source>
        <dbReference type="Proteomes" id="UP000623467"/>
    </source>
</evidence>
<dbReference type="AlphaFoldDB" id="A0A8H7DC28"/>
<reference evidence="2" key="1">
    <citation type="submission" date="2020-05" db="EMBL/GenBank/DDBJ databases">
        <title>Mycena genomes resolve the evolution of fungal bioluminescence.</title>
        <authorList>
            <person name="Tsai I.J."/>
        </authorList>
    </citation>
    <scope>NUCLEOTIDE SEQUENCE</scope>
    <source>
        <strain evidence="2">160909Yilan</strain>
    </source>
</reference>
<proteinExistence type="predicted"/>
<sequence>MLARIVSLLALTASSLAVPAETITSLGYLKCSSDGQVTGYLSKSLNNFGEYIGVSPDSDSNDVNHRMLVNLDVTANGTQSILVKNAPDNDYPFLGGIGGEEGSTIGSDGDYLLVGGTESTASGVTSSYCGNTFTHSTNTLRKCASAIWIYNSTTNEVTPQWTNDDGTVVSANIGYVDAAFVLTGNKTEFEDTWSDSVQWITLTFET</sequence>
<evidence type="ECO:0000313" key="2">
    <source>
        <dbReference type="EMBL" id="KAF7367362.1"/>
    </source>
</evidence>
<evidence type="ECO:0000256" key="1">
    <source>
        <dbReference type="SAM" id="SignalP"/>
    </source>
</evidence>
<name>A0A8H7DC28_9AGAR</name>
<keyword evidence="1" id="KW-0732">Signal</keyword>
<protein>
    <submittedName>
        <fullName evidence="2">Uncharacterized protein</fullName>
    </submittedName>
</protein>
<feature type="chain" id="PRO_5034695264" evidence="1">
    <location>
        <begin position="18"/>
        <end position="206"/>
    </location>
</feature>
<keyword evidence="3" id="KW-1185">Reference proteome</keyword>
<comment type="caution">
    <text evidence="2">The sequence shown here is derived from an EMBL/GenBank/DDBJ whole genome shotgun (WGS) entry which is preliminary data.</text>
</comment>
<organism evidence="2 3">
    <name type="scientific">Mycena sanguinolenta</name>
    <dbReference type="NCBI Taxonomy" id="230812"/>
    <lineage>
        <taxon>Eukaryota</taxon>
        <taxon>Fungi</taxon>
        <taxon>Dikarya</taxon>
        <taxon>Basidiomycota</taxon>
        <taxon>Agaricomycotina</taxon>
        <taxon>Agaricomycetes</taxon>
        <taxon>Agaricomycetidae</taxon>
        <taxon>Agaricales</taxon>
        <taxon>Marasmiineae</taxon>
        <taxon>Mycenaceae</taxon>
        <taxon>Mycena</taxon>
    </lineage>
</organism>
<gene>
    <name evidence="2" type="ORF">MSAN_00798600</name>
</gene>
<dbReference type="Proteomes" id="UP000623467">
    <property type="component" value="Unassembled WGS sequence"/>
</dbReference>